<proteinExistence type="predicted"/>
<accession>A0A010S9S2</accession>
<evidence type="ECO:0000259" key="2">
    <source>
        <dbReference type="Pfam" id="PF26053"/>
    </source>
</evidence>
<dbReference type="InterPro" id="IPR036928">
    <property type="entry name" value="AS_sf"/>
</dbReference>
<dbReference type="PANTHER" id="PTHR46310:SF7">
    <property type="entry name" value="AMIDASE 1"/>
    <property type="match status" value="1"/>
</dbReference>
<dbReference type="Gene3D" id="3.90.1300.10">
    <property type="entry name" value="Amidase signature (AS) domain"/>
    <property type="match status" value="1"/>
</dbReference>
<evidence type="ECO:0000259" key="1">
    <source>
        <dbReference type="Pfam" id="PF01425"/>
    </source>
</evidence>
<dbReference type="Pfam" id="PF26053">
    <property type="entry name" value="DUF8016"/>
    <property type="match status" value="1"/>
</dbReference>
<dbReference type="InterPro" id="IPR058329">
    <property type="entry name" value="Arp1_N"/>
</dbReference>
<dbReference type="InterPro" id="IPR023631">
    <property type="entry name" value="Amidase_dom"/>
</dbReference>
<dbReference type="Proteomes" id="UP000020467">
    <property type="component" value="Unassembled WGS sequence"/>
</dbReference>
<dbReference type="AlphaFoldDB" id="A0A010S9S2"/>
<dbReference type="eggNOG" id="KOG1211">
    <property type="taxonomic scope" value="Eukaryota"/>
</dbReference>
<dbReference type="STRING" id="1445577.A0A010S9S2"/>
<evidence type="ECO:0000313" key="3">
    <source>
        <dbReference type="EMBL" id="EXF81473.1"/>
    </source>
</evidence>
<sequence length="684" mass="73928">MEHLYPESVAFLSPWILPSFLGNSSQSISRFYMLDILPMAARALHFVCLAGMATALVERSPLILTQTINGLDQVFQIGNKSYLATPTSPLALAAANPKATTAPATHFVANTPVISVQYLQDTIARYLAEDDVFSEDFLETIILSSNCSSRLDDAATAFVASVGSQVLMLPASSQLGSPMPPPGPLFLESDGRTVTLSKVSRLYTDTHSDFVHGIYESNGTYKVLGLTDADWGYPLIPVPSRLYSGANSGPLAGKRIGVKDIYDIKGLKSTLGSKAWTQMATEANATAPSIQHIIDLGGTVVGKQKTSQFASAAHAWEWTDVYYPQNPRGDGYLSCSASSAGGGCSIAAYDWLDFAIGSDTGQSMRQPAAFSGTFGNRPSQGLMVLDGVMPISYGADTGGVFARDPLDWVKFAKLWYDPSLHQNSSLNGLPELEVPDSRAFPKRILYPTDHLPLQNPAAEAVLQSFLARISKAMDLTVSKVNITETVETVTGRDLGGILADLGTIWTYTQLKVVATPLIAHYSPDFPSLDRPYRTTFRDFNLDAKGHTEALDRRRQDSDAWHREVLFNTTESCSESIMIYDIGTGGLPSFREAELNESPGAALPDGPGTRGAASSLASYFGSADFTIPIGQVPYYSNVTYREEMMPVTVNMVARRGCDFVLFNLVEELTKLGVLGPVTTGSRTFV</sequence>
<feature type="domain" description="Amidase" evidence="1">
    <location>
        <begin position="245"/>
        <end position="484"/>
    </location>
</feature>
<gene>
    <name evidence="3" type="ORF">CFIO01_07716</name>
</gene>
<dbReference type="OrthoDB" id="5423360at2759"/>
<dbReference type="EMBL" id="JARH01000368">
    <property type="protein sequence ID" value="EXF81473.1"/>
    <property type="molecule type" value="Genomic_DNA"/>
</dbReference>
<protein>
    <submittedName>
        <fullName evidence="3">Uncharacterized protein</fullName>
    </submittedName>
</protein>
<comment type="caution">
    <text evidence="3">The sequence shown here is derived from an EMBL/GenBank/DDBJ whole genome shotgun (WGS) entry which is preliminary data.</text>
</comment>
<dbReference type="HOGENOM" id="CLU_020129_1_0_1"/>
<dbReference type="PANTHER" id="PTHR46310">
    <property type="entry name" value="AMIDASE 1"/>
    <property type="match status" value="1"/>
</dbReference>
<name>A0A010S9S2_9PEZI</name>
<reference evidence="3 4" key="1">
    <citation type="submission" date="2014-02" db="EMBL/GenBank/DDBJ databases">
        <title>The genome sequence of Colletotrichum fioriniae PJ7.</title>
        <authorList>
            <person name="Baroncelli R."/>
            <person name="Thon M.R."/>
        </authorList>
    </citation>
    <scope>NUCLEOTIDE SEQUENCE [LARGE SCALE GENOMIC DNA]</scope>
    <source>
        <strain evidence="3 4">PJ7</strain>
    </source>
</reference>
<dbReference type="KEGG" id="cfj:CFIO01_07716"/>
<dbReference type="Pfam" id="PF01425">
    <property type="entry name" value="Amidase"/>
    <property type="match status" value="1"/>
</dbReference>
<feature type="domain" description="Scytalone dehydratase-like protein Arp1 N-terminal" evidence="2">
    <location>
        <begin position="88"/>
        <end position="199"/>
    </location>
</feature>
<organism evidence="3 4">
    <name type="scientific">Colletotrichum fioriniae PJ7</name>
    <dbReference type="NCBI Taxonomy" id="1445577"/>
    <lineage>
        <taxon>Eukaryota</taxon>
        <taxon>Fungi</taxon>
        <taxon>Dikarya</taxon>
        <taxon>Ascomycota</taxon>
        <taxon>Pezizomycotina</taxon>
        <taxon>Sordariomycetes</taxon>
        <taxon>Hypocreomycetidae</taxon>
        <taxon>Glomerellales</taxon>
        <taxon>Glomerellaceae</taxon>
        <taxon>Colletotrichum</taxon>
        <taxon>Colletotrichum acutatum species complex</taxon>
    </lineage>
</organism>
<keyword evidence="4" id="KW-1185">Reference proteome</keyword>
<dbReference type="SUPFAM" id="SSF75304">
    <property type="entry name" value="Amidase signature (AS) enzymes"/>
    <property type="match status" value="1"/>
</dbReference>
<evidence type="ECO:0000313" key="4">
    <source>
        <dbReference type="Proteomes" id="UP000020467"/>
    </source>
</evidence>